<evidence type="ECO:0000313" key="2">
    <source>
        <dbReference type="Proteomes" id="UP000589716"/>
    </source>
</evidence>
<dbReference type="RefSeq" id="WP_180551087.1">
    <property type="nucleotide sequence ID" value="NZ_JACCKX010000001.1"/>
</dbReference>
<protein>
    <submittedName>
        <fullName evidence="1">Uncharacterized protein</fullName>
    </submittedName>
</protein>
<gene>
    <name evidence="1" type="ORF">H0I39_15500</name>
</gene>
<evidence type="ECO:0000313" key="1">
    <source>
        <dbReference type="EMBL" id="NZA02795.1"/>
    </source>
</evidence>
<dbReference type="AlphaFoldDB" id="A0A853IU96"/>
<reference evidence="1 2" key="1">
    <citation type="submission" date="2020-07" db="EMBL/GenBank/DDBJ databases">
        <authorList>
            <person name="Maaloum M."/>
        </authorList>
    </citation>
    <scope>NUCLEOTIDE SEQUENCE [LARGE SCALE GENOMIC DNA]</scope>
    <source>
        <strain evidence="1 2">GCS-AN-3</strain>
    </source>
</reference>
<comment type="caution">
    <text evidence="1">The sequence shown here is derived from an EMBL/GenBank/DDBJ whole genome shotgun (WGS) entry which is preliminary data.</text>
</comment>
<dbReference type="Proteomes" id="UP000589716">
    <property type="component" value="Unassembled WGS sequence"/>
</dbReference>
<keyword evidence="2" id="KW-1185">Reference proteome</keyword>
<proteinExistence type="predicted"/>
<name>A0A853IU96_9BURK</name>
<organism evidence="1 2">
    <name type="scientific">Ottowia beijingensis</name>
    <dbReference type="NCBI Taxonomy" id="1207057"/>
    <lineage>
        <taxon>Bacteria</taxon>
        <taxon>Pseudomonadati</taxon>
        <taxon>Pseudomonadota</taxon>
        <taxon>Betaproteobacteria</taxon>
        <taxon>Burkholderiales</taxon>
        <taxon>Comamonadaceae</taxon>
        <taxon>Ottowia</taxon>
    </lineage>
</organism>
<dbReference type="EMBL" id="JACCKX010000001">
    <property type="protein sequence ID" value="NZA02795.1"/>
    <property type="molecule type" value="Genomic_DNA"/>
</dbReference>
<accession>A0A853IU96</accession>
<sequence>MLGLLTTQAPVMLGGQPFHGVLVPTAPVPVGGGLLFVPAAWVVPADVGIEGVTSIYVSMGVTAGEYLGGTRPRAAAHSP</sequence>